<organism evidence="1 2">
    <name type="scientific">Pangasianodon gigas</name>
    <name type="common">Mekong giant catfish</name>
    <name type="synonym">Pangasius gigas</name>
    <dbReference type="NCBI Taxonomy" id="30993"/>
    <lineage>
        <taxon>Eukaryota</taxon>
        <taxon>Metazoa</taxon>
        <taxon>Chordata</taxon>
        <taxon>Craniata</taxon>
        <taxon>Vertebrata</taxon>
        <taxon>Euteleostomi</taxon>
        <taxon>Actinopterygii</taxon>
        <taxon>Neopterygii</taxon>
        <taxon>Teleostei</taxon>
        <taxon>Ostariophysi</taxon>
        <taxon>Siluriformes</taxon>
        <taxon>Pangasiidae</taxon>
        <taxon>Pangasianodon</taxon>
    </lineage>
</organism>
<proteinExistence type="predicted"/>
<protein>
    <submittedName>
        <fullName evidence="1">Uncharacterized protein</fullName>
    </submittedName>
</protein>
<keyword evidence="2" id="KW-1185">Reference proteome</keyword>
<reference evidence="1 2" key="1">
    <citation type="journal article" date="2022" name="bioRxiv">
        <title>An ancient truncated duplication of the anti-Mullerian hormone receptor type 2 gene is a potential conserved master sex determinant in the Pangasiidae catfish family.</title>
        <authorList>
            <person name="Wen M."/>
            <person name="Pan Q."/>
            <person name="Jouanno E."/>
            <person name="Montfort J."/>
            <person name="Zahm M."/>
            <person name="Cabau C."/>
            <person name="Klopp C."/>
            <person name="Iampietro C."/>
            <person name="Roques C."/>
            <person name="Bouchez O."/>
            <person name="Castinel A."/>
            <person name="Donnadieu C."/>
            <person name="Parrinello H."/>
            <person name="Poncet C."/>
            <person name="Belmonte E."/>
            <person name="Gautier V."/>
            <person name="Avarre J.-C."/>
            <person name="Dugue R."/>
            <person name="Gustiano R."/>
            <person name="Ha T.T.T."/>
            <person name="Campet M."/>
            <person name="Sriphairoj K."/>
            <person name="Ribolli J."/>
            <person name="de Almeida F.L."/>
            <person name="Desvignes T."/>
            <person name="Postlethwait J.H."/>
            <person name="Bucao C.F."/>
            <person name="Robinson-Rechavi M."/>
            <person name="Bobe J."/>
            <person name="Herpin A."/>
            <person name="Guiguen Y."/>
        </authorList>
    </citation>
    <scope>NUCLEOTIDE SEQUENCE [LARGE SCALE GENOMIC DNA]</scope>
    <source>
        <strain evidence="1">YG-Dec2019</strain>
    </source>
</reference>
<evidence type="ECO:0000313" key="1">
    <source>
        <dbReference type="EMBL" id="MCI4388573.1"/>
    </source>
</evidence>
<name>A0ACC5XB86_PANGG</name>
<dbReference type="EMBL" id="CM040470">
    <property type="protein sequence ID" value="MCI4388573.1"/>
    <property type="molecule type" value="Genomic_DNA"/>
</dbReference>
<gene>
    <name evidence="1" type="ORF">PGIGA_G00087550</name>
</gene>
<accession>A0ACC5XB86</accession>
<sequence>MNQWKKVAWSDESHFLLNHVDGWMRVRHLPGEEMAPGCTMGRRQAGRGSVMLWAMFCWETLGPVIHVDVTLTRTIYLNIAADQVHPFMATVFPNGSGLFQQDNAPCHSAKIVQAWFEEHDKEFRVLTWPPNYPDVNLIDHLWDVLDKQVWSMEAPPHKLHDLKDLLLTSWCQIPQHTFRGLVESMPWRLRAVEHEFISYVHDGSETTADNFTLVANDTDVRKQSVPRVIHVNITPVNDEAPVITINRILRVWVDSVTEITSDDLSATDRDSAPESLEFIITPPSNGHLALKSAPSRPVLNFTQAHIQRHQLVFVHSGALFGGFHFQVNDGVNFAPRQIFSIAARSLALSLERNRELKVFPGSSKVISIEDLFIATNDYDDVHENRTVVYSITSPPRLGRLIRAQDDNSTDTKLISTFTQNMLKAGLVVYEHTEPIAWTATDSFIFTASSPPASFPPHTFNIHISYDNTSPEHRSVLLANTGAVVVEGSRIMIDKSKLDASNLLGKLPEEERDAYEIWYRVTTLPRFGTIVVGERNLTREKPDFSQFILNKYGITYVHDDSETTFDSFSFDVWVNLIGKPAQPPHEKDLMVSESFNITVTPVNDLPPLLKTQAPSLLVVKGDTVALGPENLHVEDLDTSPEDIHYTVISKPNNGFLALEGRLNESTVTFTQADVDEGRVHFVQEGNPTSGIFYFSVTDGFHRPLYKLFNLEVHNVTINVVNNTGLTLVQGQTTGILTLHHLAAVTNKKNTTLMYHITTPPSHGRLVIKEDQITHFDQEELWLGKVLYQMTDLSSSRDSFEFTVVASESNLTNQVFNITVKPLIHLGKQVRIPDGIPVKIRKDVLDATELASISGSDPIFEIIVPPKYGKLVKVTVNLGNASESIESFTFRDVEQGRIAIQEHLNFLAVHGNTTVVVHNKTASALEDSFVFLLKASNVQPARGEFVFTVVPYDPMTGKHVSAAPVRPTIHPAFNRTSNVVSHMNEPSHMHPTKIPHWVPPKTKTRNRSGNHTRGKSTVSNAPKTTSVRHNDPPRNTPIRVESLPRPASDPLLIILPFLACLFLIVILVVLILVFRHRQEKRAQPSMIQDLPENSVEDIVSPSPYLGQPERSLTVPSVVVTPLMPRCLRGPVLEPANNRALVPAITLPDSPMLVCPWTPMCPEGTQQSSSVSPTLRQNQYWV</sequence>
<evidence type="ECO:0000313" key="2">
    <source>
        <dbReference type="Proteomes" id="UP000829447"/>
    </source>
</evidence>
<comment type="caution">
    <text evidence="1">The sequence shown here is derived from an EMBL/GenBank/DDBJ whole genome shotgun (WGS) entry which is preliminary data.</text>
</comment>
<dbReference type="Proteomes" id="UP000829447">
    <property type="component" value="Linkage Group LG17"/>
</dbReference>